<organism evidence="1 2">
    <name type="scientific">Dactylonectria estremocensis</name>
    <dbReference type="NCBI Taxonomy" id="1079267"/>
    <lineage>
        <taxon>Eukaryota</taxon>
        <taxon>Fungi</taxon>
        <taxon>Dikarya</taxon>
        <taxon>Ascomycota</taxon>
        <taxon>Pezizomycotina</taxon>
        <taxon>Sordariomycetes</taxon>
        <taxon>Hypocreomycetidae</taxon>
        <taxon>Hypocreales</taxon>
        <taxon>Nectriaceae</taxon>
        <taxon>Dactylonectria</taxon>
    </lineage>
</organism>
<protein>
    <submittedName>
        <fullName evidence="1">Uncharacterized protein</fullName>
    </submittedName>
</protein>
<reference evidence="1" key="1">
    <citation type="journal article" date="2021" name="Nat. Commun.">
        <title>Genetic determinants of endophytism in the Arabidopsis root mycobiome.</title>
        <authorList>
            <person name="Mesny F."/>
            <person name="Miyauchi S."/>
            <person name="Thiergart T."/>
            <person name="Pickel B."/>
            <person name="Atanasova L."/>
            <person name="Karlsson M."/>
            <person name="Huettel B."/>
            <person name="Barry K.W."/>
            <person name="Haridas S."/>
            <person name="Chen C."/>
            <person name="Bauer D."/>
            <person name="Andreopoulos W."/>
            <person name="Pangilinan J."/>
            <person name="LaButti K."/>
            <person name="Riley R."/>
            <person name="Lipzen A."/>
            <person name="Clum A."/>
            <person name="Drula E."/>
            <person name="Henrissat B."/>
            <person name="Kohler A."/>
            <person name="Grigoriev I.V."/>
            <person name="Martin F.M."/>
            <person name="Hacquard S."/>
        </authorList>
    </citation>
    <scope>NUCLEOTIDE SEQUENCE</scope>
    <source>
        <strain evidence="1">MPI-CAGE-AT-0021</strain>
    </source>
</reference>
<sequence length="302" mass="34745">MQEIFGVKRARRFAIKRTNGEVHLHVEPSSTSQERPLLIVDGDFCGGQTAKVSSEKCHEIARHTVRGLNRGSPFEGIANSIYADILYPFTDVFCFFSDDIGGFEEVARHLAVWLEYRSTMNLPENIRPRVAIVTEQIPIGKESEREARKAFLWALEEETRRDPWQQISSIDVIALFPTSSISIAARHRLLKERLMDSSDQVRKDREENRYLFSLANFFFFLERCIEWFVDSKNEPFEFVRASRAIHPVAPDLEVHFSAVIQHITTPEELIQFAAPMIASSLLFDNYIPDTHRIQKPISGYAL</sequence>
<evidence type="ECO:0000313" key="2">
    <source>
        <dbReference type="Proteomes" id="UP000717696"/>
    </source>
</evidence>
<dbReference type="OrthoDB" id="5153649at2759"/>
<proteinExistence type="predicted"/>
<gene>
    <name evidence="1" type="ORF">B0J13DRAFT_664236</name>
</gene>
<dbReference type="Proteomes" id="UP000717696">
    <property type="component" value="Unassembled WGS sequence"/>
</dbReference>
<dbReference type="EMBL" id="JAGMUU010000008">
    <property type="protein sequence ID" value="KAH7146698.1"/>
    <property type="molecule type" value="Genomic_DNA"/>
</dbReference>
<accession>A0A9P9EY15</accession>
<name>A0A9P9EY15_9HYPO</name>
<keyword evidence="2" id="KW-1185">Reference proteome</keyword>
<comment type="caution">
    <text evidence="1">The sequence shown here is derived from an EMBL/GenBank/DDBJ whole genome shotgun (WGS) entry which is preliminary data.</text>
</comment>
<evidence type="ECO:0000313" key="1">
    <source>
        <dbReference type="EMBL" id="KAH7146698.1"/>
    </source>
</evidence>
<dbReference type="AlphaFoldDB" id="A0A9P9EY15"/>